<dbReference type="PROSITE" id="PS50893">
    <property type="entry name" value="ABC_TRANSPORTER_2"/>
    <property type="match status" value="1"/>
</dbReference>
<comment type="caution">
    <text evidence="5">The sequence shown here is derived from an EMBL/GenBank/DDBJ whole genome shotgun (WGS) entry which is preliminary data.</text>
</comment>
<keyword evidence="1" id="KW-0813">Transport</keyword>
<evidence type="ECO:0000313" key="5">
    <source>
        <dbReference type="EMBL" id="NMR21055.1"/>
    </source>
</evidence>
<dbReference type="PROSITE" id="PS00211">
    <property type="entry name" value="ABC_TRANSPORTER_1"/>
    <property type="match status" value="1"/>
</dbReference>
<dbReference type="PANTHER" id="PTHR42939">
    <property type="entry name" value="ABC TRANSPORTER ATP-BINDING PROTEIN ALBC-RELATED"/>
    <property type="match status" value="1"/>
</dbReference>
<accession>A0A7Y0LZM7</accession>
<keyword evidence="3 5" id="KW-0067">ATP-binding</keyword>
<dbReference type="SUPFAM" id="SSF52540">
    <property type="entry name" value="P-loop containing nucleoside triphosphate hydrolases"/>
    <property type="match status" value="1"/>
</dbReference>
<keyword evidence="6" id="KW-1185">Reference proteome</keyword>
<dbReference type="Gene3D" id="3.40.50.300">
    <property type="entry name" value="P-loop containing nucleotide triphosphate hydrolases"/>
    <property type="match status" value="1"/>
</dbReference>
<evidence type="ECO:0000313" key="6">
    <source>
        <dbReference type="Proteomes" id="UP000562124"/>
    </source>
</evidence>
<protein>
    <submittedName>
        <fullName evidence="5">ABC transporter ATP-binding protein</fullName>
    </submittedName>
</protein>
<evidence type="ECO:0000256" key="3">
    <source>
        <dbReference type="ARBA" id="ARBA00022840"/>
    </source>
</evidence>
<dbReference type="Pfam" id="PF00005">
    <property type="entry name" value="ABC_tran"/>
    <property type="match status" value="1"/>
</dbReference>
<gene>
    <name evidence="5" type="ORF">HIR71_12630</name>
</gene>
<evidence type="ECO:0000256" key="2">
    <source>
        <dbReference type="ARBA" id="ARBA00022741"/>
    </source>
</evidence>
<dbReference type="GO" id="GO:0005524">
    <property type="term" value="F:ATP binding"/>
    <property type="evidence" value="ECO:0007669"/>
    <property type="project" value="UniProtKB-KW"/>
</dbReference>
<dbReference type="InterPro" id="IPR003593">
    <property type="entry name" value="AAA+_ATPase"/>
</dbReference>
<keyword evidence="2" id="KW-0547">Nucleotide-binding</keyword>
<dbReference type="GO" id="GO:0016887">
    <property type="term" value="F:ATP hydrolysis activity"/>
    <property type="evidence" value="ECO:0007669"/>
    <property type="project" value="InterPro"/>
</dbReference>
<dbReference type="EMBL" id="JABCJJ010000022">
    <property type="protein sequence ID" value="NMR21055.1"/>
    <property type="molecule type" value="Genomic_DNA"/>
</dbReference>
<reference evidence="5 6" key="1">
    <citation type="submission" date="2020-04" db="EMBL/GenBank/DDBJ databases">
        <title>Sequencing and Assembly of C. fimi.</title>
        <authorList>
            <person name="Ramsey A.R."/>
        </authorList>
    </citation>
    <scope>NUCLEOTIDE SEQUENCE [LARGE SCALE GENOMIC DNA]</scope>
    <source>
        <strain evidence="5 6">SB</strain>
    </source>
</reference>
<name>A0A7Y0LZM7_CELFI</name>
<evidence type="ECO:0000259" key="4">
    <source>
        <dbReference type="PROSITE" id="PS50893"/>
    </source>
</evidence>
<dbReference type="PANTHER" id="PTHR42939:SF1">
    <property type="entry name" value="ABC TRANSPORTER ATP-BINDING PROTEIN ALBC-RELATED"/>
    <property type="match status" value="1"/>
</dbReference>
<dbReference type="InterPro" id="IPR003439">
    <property type="entry name" value="ABC_transporter-like_ATP-bd"/>
</dbReference>
<sequence length="240" mass="25055">MPEPLHALTGRASRPAQGPVAVVESVRVDIAGTPVLRGLDLRLEAGEVVGLLGPNGSGKSTLLRMLAGLIPPAGGRCRVLGADISADGAAGRAARAAVRTSVTLIGHQPALYPQLELGENLRLVARLTGRDETDATAALESVGLAAATHRRADQCSHGMLRRADLARALLTEPHLLLLDEAHAGLDRDSVHLVQVLTEAVRSRSGACVLVSHERDRLRPMVDRAVELVDGAVVPASVSVP</sequence>
<dbReference type="SMART" id="SM00382">
    <property type="entry name" value="AAA"/>
    <property type="match status" value="1"/>
</dbReference>
<feature type="domain" description="ABC transporter" evidence="4">
    <location>
        <begin position="20"/>
        <end position="239"/>
    </location>
</feature>
<dbReference type="InterPro" id="IPR027417">
    <property type="entry name" value="P-loop_NTPase"/>
</dbReference>
<proteinExistence type="predicted"/>
<dbReference type="Proteomes" id="UP000562124">
    <property type="component" value="Unassembled WGS sequence"/>
</dbReference>
<evidence type="ECO:0000256" key="1">
    <source>
        <dbReference type="ARBA" id="ARBA00022448"/>
    </source>
</evidence>
<dbReference type="InterPro" id="IPR017871">
    <property type="entry name" value="ABC_transporter-like_CS"/>
</dbReference>
<organism evidence="5 6">
    <name type="scientific">Cellulomonas fimi</name>
    <dbReference type="NCBI Taxonomy" id="1708"/>
    <lineage>
        <taxon>Bacteria</taxon>
        <taxon>Bacillati</taxon>
        <taxon>Actinomycetota</taxon>
        <taxon>Actinomycetes</taxon>
        <taxon>Micrococcales</taxon>
        <taxon>Cellulomonadaceae</taxon>
        <taxon>Cellulomonas</taxon>
    </lineage>
</organism>
<dbReference type="AlphaFoldDB" id="A0A7Y0LZM7"/>
<dbReference type="InterPro" id="IPR051782">
    <property type="entry name" value="ABC_Transporter_VariousFunc"/>
</dbReference>